<organism evidence="2 3">
    <name type="scientific">Dipteronia dyeriana</name>
    <dbReference type="NCBI Taxonomy" id="168575"/>
    <lineage>
        <taxon>Eukaryota</taxon>
        <taxon>Viridiplantae</taxon>
        <taxon>Streptophyta</taxon>
        <taxon>Embryophyta</taxon>
        <taxon>Tracheophyta</taxon>
        <taxon>Spermatophyta</taxon>
        <taxon>Magnoliopsida</taxon>
        <taxon>eudicotyledons</taxon>
        <taxon>Gunneridae</taxon>
        <taxon>Pentapetalae</taxon>
        <taxon>rosids</taxon>
        <taxon>malvids</taxon>
        <taxon>Sapindales</taxon>
        <taxon>Sapindaceae</taxon>
        <taxon>Hippocastanoideae</taxon>
        <taxon>Acereae</taxon>
        <taxon>Dipteronia</taxon>
    </lineage>
</organism>
<accession>A0AAD9TGM7</accession>
<proteinExistence type="predicted"/>
<evidence type="ECO:0000313" key="3">
    <source>
        <dbReference type="Proteomes" id="UP001280121"/>
    </source>
</evidence>
<evidence type="ECO:0000313" key="2">
    <source>
        <dbReference type="EMBL" id="KAK2635239.1"/>
    </source>
</evidence>
<evidence type="ECO:0000259" key="1">
    <source>
        <dbReference type="Pfam" id="PF13966"/>
    </source>
</evidence>
<reference evidence="2" key="1">
    <citation type="journal article" date="2023" name="Plant J.">
        <title>Genome sequences and population genomics provide insights into the demographic history, inbreeding, and mutation load of two 'living fossil' tree species of Dipteronia.</title>
        <authorList>
            <person name="Feng Y."/>
            <person name="Comes H.P."/>
            <person name="Chen J."/>
            <person name="Zhu S."/>
            <person name="Lu R."/>
            <person name="Zhang X."/>
            <person name="Li P."/>
            <person name="Qiu J."/>
            <person name="Olsen K.M."/>
            <person name="Qiu Y."/>
        </authorList>
    </citation>
    <scope>NUCLEOTIDE SEQUENCE</scope>
    <source>
        <strain evidence="2">KIB01</strain>
    </source>
</reference>
<dbReference type="Proteomes" id="UP001280121">
    <property type="component" value="Unassembled WGS sequence"/>
</dbReference>
<comment type="caution">
    <text evidence="2">The sequence shown here is derived from an EMBL/GenBank/DDBJ whole genome shotgun (WGS) entry which is preliminary data.</text>
</comment>
<sequence>MKLPYGGWNVNLVHESFLSADADLILSLPLSNSVVEDSLLWHFETSGCYTVRSGYRVGCSMVLNPSPYGLDKTVKNLLSKACNHWIPSNANLAKRGLSVNSSCTLCHSRIESTIHAMWGCPTVKLVWSMCPFMRGIPVNDGLHFLDFLESCRNKLRCNGVMHKSGSFPISDVVPWAFSFLSEFHRTNSKSMEVSSSSEVDDSG</sequence>
<keyword evidence="3" id="KW-1185">Reference proteome</keyword>
<dbReference type="InterPro" id="IPR026960">
    <property type="entry name" value="RVT-Znf"/>
</dbReference>
<gene>
    <name evidence="2" type="ORF">Ddye_030031</name>
</gene>
<dbReference type="AlphaFoldDB" id="A0AAD9TGM7"/>
<name>A0AAD9TGM7_9ROSI</name>
<feature type="domain" description="Reverse transcriptase zinc-binding" evidence="1">
    <location>
        <begin position="74"/>
        <end position="127"/>
    </location>
</feature>
<dbReference type="Pfam" id="PF13966">
    <property type="entry name" value="zf-RVT"/>
    <property type="match status" value="1"/>
</dbReference>
<dbReference type="EMBL" id="JANJYI010000009">
    <property type="protein sequence ID" value="KAK2635239.1"/>
    <property type="molecule type" value="Genomic_DNA"/>
</dbReference>
<protein>
    <recommendedName>
        <fullName evidence="1">Reverse transcriptase zinc-binding domain-containing protein</fullName>
    </recommendedName>
</protein>